<dbReference type="InterPro" id="IPR013483">
    <property type="entry name" value="MoaA"/>
</dbReference>
<protein>
    <recommendedName>
        <fullName evidence="2">GTP 3',8-cyclase</fullName>
        <ecNumber evidence="2">4.1.99.22</ecNumber>
    </recommendedName>
</protein>
<evidence type="ECO:0000313" key="15">
    <source>
        <dbReference type="Proteomes" id="UP000196531"/>
    </source>
</evidence>
<dbReference type="Proteomes" id="UP000196531">
    <property type="component" value="Unassembled WGS sequence"/>
</dbReference>
<dbReference type="GO" id="GO:0051539">
    <property type="term" value="F:4 iron, 4 sulfur cluster binding"/>
    <property type="evidence" value="ECO:0007669"/>
    <property type="project" value="UniProtKB-KW"/>
</dbReference>
<dbReference type="CDD" id="cd01335">
    <property type="entry name" value="Radical_SAM"/>
    <property type="match status" value="1"/>
</dbReference>
<dbReference type="SMART" id="SM00729">
    <property type="entry name" value="Elp3"/>
    <property type="match status" value="1"/>
</dbReference>
<dbReference type="InterPro" id="IPR010505">
    <property type="entry name" value="MoaA_twitch"/>
</dbReference>
<dbReference type="InterPro" id="IPR058240">
    <property type="entry name" value="rSAM_sf"/>
</dbReference>
<dbReference type="InterPro" id="IPR006638">
    <property type="entry name" value="Elp3/MiaA/NifB-like_rSAM"/>
</dbReference>
<comment type="cofactor">
    <cofactor evidence="1">
        <name>[4Fe-4S] cluster</name>
        <dbReference type="ChEBI" id="CHEBI:49883"/>
    </cofactor>
</comment>
<dbReference type="InterPro" id="IPR007197">
    <property type="entry name" value="rSAM"/>
</dbReference>
<reference evidence="15" key="1">
    <citation type="journal article" date="2017" name="Proc. Natl. Acad. Sci. U.S.A.">
        <title>Simulation of Deepwater Horizon oil plume reveals substrate specialization within a complex community of hydrocarbon-degraders.</title>
        <authorList>
            <person name="Hu P."/>
            <person name="Dubinsky E.A."/>
            <person name="Probst A.J."/>
            <person name="Wang J."/>
            <person name="Sieber C.M.K."/>
            <person name="Tom L.M."/>
            <person name="Gardinali P."/>
            <person name="Banfield J.F."/>
            <person name="Atlas R.M."/>
            <person name="Andersen G.L."/>
        </authorList>
    </citation>
    <scope>NUCLEOTIDE SEQUENCE [LARGE SCALE GENOMIC DNA]</scope>
</reference>
<accession>A0A1Y5FCG0</accession>
<gene>
    <name evidence="14" type="ORF">A9Q84_12505</name>
</gene>
<dbReference type="Pfam" id="PF04055">
    <property type="entry name" value="Radical_SAM"/>
    <property type="match status" value="1"/>
</dbReference>
<evidence type="ECO:0000259" key="13">
    <source>
        <dbReference type="PROSITE" id="PS51918"/>
    </source>
</evidence>
<dbReference type="SFLD" id="SFLDG01386">
    <property type="entry name" value="main_SPASM_domain-containing"/>
    <property type="match status" value="1"/>
</dbReference>
<proteinExistence type="predicted"/>
<dbReference type="PANTHER" id="PTHR22960">
    <property type="entry name" value="MOLYBDOPTERIN COFACTOR SYNTHESIS PROTEIN A"/>
    <property type="match status" value="1"/>
</dbReference>
<dbReference type="PROSITE" id="PS01305">
    <property type="entry name" value="MOAA_NIFB_PQQE"/>
    <property type="match status" value="1"/>
</dbReference>
<evidence type="ECO:0000256" key="1">
    <source>
        <dbReference type="ARBA" id="ARBA00001966"/>
    </source>
</evidence>
<dbReference type="PANTHER" id="PTHR22960:SF0">
    <property type="entry name" value="MOLYBDENUM COFACTOR BIOSYNTHESIS PROTEIN 1"/>
    <property type="match status" value="1"/>
</dbReference>
<evidence type="ECO:0000256" key="11">
    <source>
        <dbReference type="ARBA" id="ARBA00023239"/>
    </source>
</evidence>
<dbReference type="GO" id="GO:0046872">
    <property type="term" value="F:metal ion binding"/>
    <property type="evidence" value="ECO:0007669"/>
    <property type="project" value="UniProtKB-KW"/>
</dbReference>
<keyword evidence="4" id="KW-0949">S-adenosyl-L-methionine</keyword>
<keyword evidence="5" id="KW-0479">Metal-binding</keyword>
<evidence type="ECO:0000256" key="3">
    <source>
        <dbReference type="ARBA" id="ARBA00022485"/>
    </source>
</evidence>
<keyword evidence="8" id="KW-0411">Iron-sulfur</keyword>
<dbReference type="EMBL" id="MAAO01000006">
    <property type="protein sequence ID" value="OUR97141.1"/>
    <property type="molecule type" value="Genomic_DNA"/>
</dbReference>
<dbReference type="InterPro" id="IPR050105">
    <property type="entry name" value="MoCo_biosynth_MoaA/MoaC"/>
</dbReference>
<evidence type="ECO:0000256" key="6">
    <source>
        <dbReference type="ARBA" id="ARBA00022741"/>
    </source>
</evidence>
<dbReference type="SUPFAM" id="SSF102114">
    <property type="entry name" value="Radical SAM enzymes"/>
    <property type="match status" value="1"/>
</dbReference>
<comment type="catalytic activity">
    <reaction evidence="12">
        <text>GTP + AH2 + S-adenosyl-L-methionine = (8S)-3',8-cyclo-7,8-dihydroguanosine 5'-triphosphate + 5'-deoxyadenosine + L-methionine + A + H(+)</text>
        <dbReference type="Rhea" id="RHEA:49576"/>
        <dbReference type="ChEBI" id="CHEBI:13193"/>
        <dbReference type="ChEBI" id="CHEBI:15378"/>
        <dbReference type="ChEBI" id="CHEBI:17319"/>
        <dbReference type="ChEBI" id="CHEBI:17499"/>
        <dbReference type="ChEBI" id="CHEBI:37565"/>
        <dbReference type="ChEBI" id="CHEBI:57844"/>
        <dbReference type="ChEBI" id="CHEBI:59789"/>
        <dbReference type="ChEBI" id="CHEBI:131766"/>
        <dbReference type="EC" id="4.1.99.22"/>
    </reaction>
</comment>
<evidence type="ECO:0000256" key="12">
    <source>
        <dbReference type="ARBA" id="ARBA00048697"/>
    </source>
</evidence>
<dbReference type="Gene3D" id="3.20.20.70">
    <property type="entry name" value="Aldolase class I"/>
    <property type="match status" value="1"/>
</dbReference>
<dbReference type="AlphaFoldDB" id="A0A1Y5FCG0"/>
<sequence length="313" mass="35733">MKKLIDKQGRHIHKLRISLLDACNFNCLYCMPEERQFMPKKELMSREEIFRLASILVKNGIDELRLTGGEPTLRSDFVEIVKDLSTLETKKFGFTTNGRSLSKTLDEIKDTNCKYINFSLDSLNQALFKKITGKDVLEDVLHAIFKAKELGFQIKINVVLMRGINDHEVEDFIEFSGNHGIEVRFLELMKIGVVNAKDNDQFISASEVINQVQKNWQLNSVKRKIDDTSFNYVLENGANIGFIASESMPFCNGCSRLRIGPKGTLRPCLMMNEGYKIAGVGEEEVLELLHRVMDMKPTDRIENIEQPMYQIGG</sequence>
<keyword evidence="9" id="KW-0342">GTP-binding</keyword>
<name>A0A1Y5FCG0_9BACT</name>
<dbReference type="NCBIfam" id="TIGR02666">
    <property type="entry name" value="moaA"/>
    <property type="match status" value="1"/>
</dbReference>
<dbReference type="GO" id="GO:0005525">
    <property type="term" value="F:GTP binding"/>
    <property type="evidence" value="ECO:0007669"/>
    <property type="project" value="UniProtKB-KW"/>
</dbReference>
<evidence type="ECO:0000256" key="7">
    <source>
        <dbReference type="ARBA" id="ARBA00023004"/>
    </source>
</evidence>
<keyword evidence="7" id="KW-0408">Iron</keyword>
<dbReference type="SFLD" id="SFLDS00029">
    <property type="entry name" value="Radical_SAM"/>
    <property type="match status" value="1"/>
</dbReference>
<dbReference type="InterPro" id="IPR040064">
    <property type="entry name" value="MoaA-like"/>
</dbReference>
<keyword evidence="3" id="KW-0004">4Fe-4S</keyword>
<dbReference type="GO" id="GO:0006777">
    <property type="term" value="P:Mo-molybdopterin cofactor biosynthetic process"/>
    <property type="evidence" value="ECO:0007669"/>
    <property type="project" value="UniProtKB-KW"/>
</dbReference>
<keyword evidence="6" id="KW-0547">Nucleotide-binding</keyword>
<feature type="domain" description="Radical SAM core" evidence="13">
    <location>
        <begin position="7"/>
        <end position="226"/>
    </location>
</feature>
<dbReference type="GO" id="GO:0061798">
    <property type="term" value="F:GTP 3',8'-cyclase activity"/>
    <property type="evidence" value="ECO:0007669"/>
    <property type="project" value="UniProtKB-EC"/>
</dbReference>
<comment type="caution">
    <text evidence="14">The sequence shown here is derived from an EMBL/GenBank/DDBJ whole genome shotgun (WGS) entry which is preliminary data.</text>
</comment>
<evidence type="ECO:0000256" key="10">
    <source>
        <dbReference type="ARBA" id="ARBA00023150"/>
    </source>
</evidence>
<evidence type="ECO:0000256" key="5">
    <source>
        <dbReference type="ARBA" id="ARBA00022723"/>
    </source>
</evidence>
<dbReference type="PROSITE" id="PS51918">
    <property type="entry name" value="RADICAL_SAM"/>
    <property type="match status" value="1"/>
</dbReference>
<dbReference type="GO" id="GO:0061799">
    <property type="term" value="F:cyclic pyranopterin monophosphate synthase activity"/>
    <property type="evidence" value="ECO:0007669"/>
    <property type="project" value="TreeGrafter"/>
</dbReference>
<evidence type="ECO:0000256" key="8">
    <source>
        <dbReference type="ARBA" id="ARBA00023014"/>
    </source>
</evidence>
<dbReference type="InterPro" id="IPR000385">
    <property type="entry name" value="MoaA_NifB_PqqE_Fe-S-bd_CS"/>
</dbReference>
<organism evidence="14 15">
    <name type="scientific">Halobacteriovorax marinus</name>
    <dbReference type="NCBI Taxonomy" id="97084"/>
    <lineage>
        <taxon>Bacteria</taxon>
        <taxon>Pseudomonadati</taxon>
        <taxon>Bdellovibrionota</taxon>
        <taxon>Bacteriovoracia</taxon>
        <taxon>Bacteriovoracales</taxon>
        <taxon>Halobacteriovoraceae</taxon>
        <taxon>Halobacteriovorax</taxon>
    </lineage>
</organism>
<dbReference type="UniPathway" id="UPA00344"/>
<keyword evidence="11" id="KW-0456">Lyase</keyword>
<keyword evidence="10" id="KW-0501">Molybdenum cofactor biosynthesis</keyword>
<dbReference type="Pfam" id="PF06463">
    <property type="entry name" value="Mob_synth_C"/>
    <property type="match status" value="1"/>
</dbReference>
<evidence type="ECO:0000256" key="4">
    <source>
        <dbReference type="ARBA" id="ARBA00022691"/>
    </source>
</evidence>
<evidence type="ECO:0000256" key="9">
    <source>
        <dbReference type="ARBA" id="ARBA00023134"/>
    </source>
</evidence>
<dbReference type="EC" id="4.1.99.22" evidence="2"/>
<evidence type="ECO:0000256" key="2">
    <source>
        <dbReference type="ARBA" id="ARBA00012167"/>
    </source>
</evidence>
<dbReference type="SFLD" id="SFLDG01383">
    <property type="entry name" value="cyclic_pyranopterin_phosphate"/>
    <property type="match status" value="1"/>
</dbReference>
<evidence type="ECO:0000313" key="14">
    <source>
        <dbReference type="EMBL" id="OUR97141.1"/>
    </source>
</evidence>
<dbReference type="SFLD" id="SFLDG01067">
    <property type="entry name" value="SPASM/twitch_domain_containing"/>
    <property type="match status" value="1"/>
</dbReference>
<dbReference type="InterPro" id="IPR013785">
    <property type="entry name" value="Aldolase_TIM"/>
</dbReference>